<keyword evidence="9" id="KW-0326">Glycosidase</keyword>
<dbReference type="RefSeq" id="WP_119088461.1">
    <property type="nucleotide sequence ID" value="NZ_QXIS01000004.1"/>
</dbReference>
<evidence type="ECO:0000256" key="6">
    <source>
        <dbReference type="ARBA" id="ARBA00023004"/>
    </source>
</evidence>
<dbReference type="GO" id="GO:0006281">
    <property type="term" value="P:DNA repair"/>
    <property type="evidence" value="ECO:0007669"/>
    <property type="project" value="UniProtKB-KW"/>
</dbReference>
<organism evidence="10 11">
    <name type="scientific">Candidatus Cryosericum terrychapinii</name>
    <dbReference type="NCBI Taxonomy" id="2290919"/>
    <lineage>
        <taxon>Bacteria</taxon>
        <taxon>Pseudomonadati</taxon>
        <taxon>Caldisericota/Cryosericota group</taxon>
        <taxon>Candidatus Cryosericota</taxon>
        <taxon>Candidatus Cryosericia</taxon>
        <taxon>Candidatus Cryosericales</taxon>
        <taxon>Candidatus Cryosericaceae</taxon>
        <taxon>Candidatus Cryosericum</taxon>
    </lineage>
</organism>
<dbReference type="GO" id="GO:0016798">
    <property type="term" value="F:hydrolase activity, acting on glycosyl bonds"/>
    <property type="evidence" value="ECO:0007669"/>
    <property type="project" value="UniProtKB-KW"/>
</dbReference>
<reference evidence="10 11" key="1">
    <citation type="submission" date="2018-09" db="EMBL/GenBank/DDBJ databases">
        <title>Discovery and Ecogenomic Context for Candidatus Cryosericales, a Global Caldiserica Order Active in Thawing Permafrost.</title>
        <authorList>
            <person name="Martinez M.A."/>
            <person name="Woodcroft B.J."/>
            <person name="Ignacio Espinoza J.C."/>
            <person name="Zayed A."/>
            <person name="Singleton C.M."/>
            <person name="Boyd J."/>
            <person name="Li Y.-F."/>
            <person name="Purvine S."/>
            <person name="Maughan H."/>
            <person name="Hodgkins S.B."/>
            <person name="Anderson D."/>
            <person name="Sederholm M."/>
            <person name="Temperton B."/>
            <person name="Saleska S.R."/>
            <person name="Tyson G.W."/>
            <person name="Rich V.I."/>
        </authorList>
    </citation>
    <scope>NUCLEOTIDE SEQUENCE [LARGE SCALE GENOMIC DNA]</scope>
    <source>
        <strain evidence="10 11">SMC7</strain>
    </source>
</reference>
<keyword evidence="8" id="KW-0234">DNA repair</keyword>
<evidence type="ECO:0000256" key="7">
    <source>
        <dbReference type="ARBA" id="ARBA00023014"/>
    </source>
</evidence>
<evidence type="ECO:0000256" key="9">
    <source>
        <dbReference type="ARBA" id="ARBA00023295"/>
    </source>
</evidence>
<dbReference type="SUPFAM" id="SSF48150">
    <property type="entry name" value="DNA-glycosylase"/>
    <property type="match status" value="1"/>
</dbReference>
<protein>
    <submittedName>
        <fullName evidence="10">Iron-sulfur cluster loop</fullName>
    </submittedName>
</protein>
<dbReference type="InterPro" id="IPR023170">
    <property type="entry name" value="HhH_base_excis_C"/>
</dbReference>
<keyword evidence="3" id="KW-0479">Metal-binding</keyword>
<keyword evidence="5" id="KW-0378">Hydrolase</keyword>
<dbReference type="InterPro" id="IPR011257">
    <property type="entry name" value="DNA_glycosylase"/>
</dbReference>
<evidence type="ECO:0000313" key="10">
    <source>
        <dbReference type="EMBL" id="RIE06792.1"/>
    </source>
</evidence>
<dbReference type="Proteomes" id="UP000266328">
    <property type="component" value="Unassembled WGS sequence"/>
</dbReference>
<comment type="similarity">
    <text evidence="2">Belongs to the Nth/MutY family.</text>
</comment>
<keyword evidence="4" id="KW-0227">DNA damage</keyword>
<keyword evidence="7" id="KW-0411">Iron-sulfur</keyword>
<evidence type="ECO:0000256" key="3">
    <source>
        <dbReference type="ARBA" id="ARBA00022723"/>
    </source>
</evidence>
<evidence type="ECO:0000256" key="4">
    <source>
        <dbReference type="ARBA" id="ARBA00022763"/>
    </source>
</evidence>
<evidence type="ECO:0000313" key="11">
    <source>
        <dbReference type="Proteomes" id="UP000266328"/>
    </source>
</evidence>
<keyword evidence="11" id="KW-1185">Reference proteome</keyword>
<comment type="cofactor">
    <cofactor evidence="1">
        <name>[4Fe-4S] cluster</name>
        <dbReference type="ChEBI" id="CHEBI:49883"/>
    </cofactor>
</comment>
<proteinExistence type="inferred from homology"/>
<dbReference type="EMBL" id="QXIS01000004">
    <property type="protein sequence ID" value="RIE06792.1"/>
    <property type="molecule type" value="Genomic_DNA"/>
</dbReference>
<evidence type="ECO:0000256" key="2">
    <source>
        <dbReference type="ARBA" id="ARBA00008343"/>
    </source>
</evidence>
<name>A0A398CVQ7_9BACT</name>
<keyword evidence="6" id="KW-0408">Iron</keyword>
<dbReference type="OrthoDB" id="1937151at2"/>
<dbReference type="Gene3D" id="1.10.1670.10">
    <property type="entry name" value="Helix-hairpin-Helix base-excision DNA repair enzymes (C-terminal)"/>
    <property type="match status" value="1"/>
</dbReference>
<sequence>MGQADLVILHDGLAAQALDILSKPAISYPFAVPAAADELVKDLKGHPHAYVIACMMDRQVNAEKAWGIPFELQRQERLGSFEFSFLLQQSEERLEYAMLHPRPLHRFNALMATSMYAAIHRINDEYDGNARAIWAGRPSSRVLVHRFLEFRGMGPKIANMAVNILYRDLRVELADCSSIDISADVQVTRVYARMGFVPQDASIEDVIYHAREMYPEYPGIYGLILWDLGRTKCRPQNPACTSCEWAAHCAYAKGDHTSLA</sequence>
<evidence type="ECO:0000256" key="8">
    <source>
        <dbReference type="ARBA" id="ARBA00023204"/>
    </source>
</evidence>
<evidence type="ECO:0000256" key="5">
    <source>
        <dbReference type="ARBA" id="ARBA00022801"/>
    </source>
</evidence>
<dbReference type="PROSITE" id="PS00764">
    <property type="entry name" value="ENDONUCLEASE_III_1"/>
    <property type="match status" value="1"/>
</dbReference>
<accession>A0A398CVQ7</accession>
<dbReference type="AlphaFoldDB" id="A0A398CVQ7"/>
<comment type="caution">
    <text evidence="10">The sequence shown here is derived from an EMBL/GenBank/DDBJ whole genome shotgun (WGS) entry which is preliminary data.</text>
</comment>
<evidence type="ECO:0000256" key="1">
    <source>
        <dbReference type="ARBA" id="ARBA00001966"/>
    </source>
</evidence>
<dbReference type="InterPro" id="IPR004035">
    <property type="entry name" value="Endouclease-III_FeS-bd_BS"/>
</dbReference>
<gene>
    <name evidence="10" type="ORF">SMC7_00660</name>
</gene>
<dbReference type="GO" id="GO:0051536">
    <property type="term" value="F:iron-sulfur cluster binding"/>
    <property type="evidence" value="ECO:0007669"/>
    <property type="project" value="UniProtKB-KW"/>
</dbReference>
<dbReference type="GO" id="GO:0046872">
    <property type="term" value="F:metal ion binding"/>
    <property type="evidence" value="ECO:0007669"/>
    <property type="project" value="UniProtKB-KW"/>
</dbReference>